<evidence type="ECO:0008006" key="4">
    <source>
        <dbReference type="Google" id="ProtNLM"/>
    </source>
</evidence>
<keyword evidence="1" id="KW-0812">Transmembrane</keyword>
<feature type="transmembrane region" description="Helical" evidence="1">
    <location>
        <begin position="21"/>
        <end position="45"/>
    </location>
</feature>
<reference evidence="2 3" key="1">
    <citation type="submission" date="2019-08" db="EMBL/GenBank/DDBJ databases">
        <title>Parahaliea maris sp. nov., isolated from the surface seawater.</title>
        <authorList>
            <person name="Liu Y."/>
        </authorList>
    </citation>
    <scope>NUCLEOTIDE SEQUENCE [LARGE SCALE GENOMIC DNA]</scope>
    <source>
        <strain evidence="2 3">HSLHS9</strain>
    </source>
</reference>
<sequence>MPTLFAVPDPAERRLLATKPGLLGACLFALLYLKILISFSIQLGILGALNYALDFLMFPLLGLVFLLYHRRLSEASRLCVAGLLCFTVYLLIQGAFFGKPGATVIYYTRFVIPLLLYFALMLCSANHLSRTGRLTEDMMLMVFLLGLAGIFFMPANYNHELTKLPTYFSGLHKAAYIFSVALVVGTVCYSTQARGRRLLLGALMLFAVFMLLAGWSIRTPLILLAVYFGVLFMSRFGATGKTALYLLAPVAVIALALASTEFIDWNKISSGRLNMWGVKLQMLADADLLQFIFGRGFGSDYIVVDNWYGEKDSHNNYLQTITELGLVGLALLLGNIALLYRVQPNLQGRALVLGYAATGLFSNGIIYRLLPGYLVAVALAYIAFAARRHYSASLAAPSLTSHSLTAGRT</sequence>
<keyword evidence="1" id="KW-1133">Transmembrane helix</keyword>
<dbReference type="AlphaFoldDB" id="A0A5C8ZNU1"/>
<feature type="transmembrane region" description="Helical" evidence="1">
    <location>
        <begin position="373"/>
        <end position="390"/>
    </location>
</feature>
<name>A0A5C8ZNU1_9GAMM</name>
<proteinExistence type="predicted"/>
<keyword evidence="3" id="KW-1185">Reference proteome</keyword>
<evidence type="ECO:0000313" key="2">
    <source>
        <dbReference type="EMBL" id="TXS89895.1"/>
    </source>
</evidence>
<dbReference type="RefSeq" id="WP_148070144.1">
    <property type="nucleotide sequence ID" value="NZ_VRZA01000009.1"/>
</dbReference>
<evidence type="ECO:0000313" key="3">
    <source>
        <dbReference type="Proteomes" id="UP000321039"/>
    </source>
</evidence>
<evidence type="ECO:0000256" key="1">
    <source>
        <dbReference type="SAM" id="Phobius"/>
    </source>
</evidence>
<dbReference type="Proteomes" id="UP000321039">
    <property type="component" value="Unassembled WGS sequence"/>
</dbReference>
<dbReference type="EMBL" id="VRZA01000009">
    <property type="protein sequence ID" value="TXS89895.1"/>
    <property type="molecule type" value="Genomic_DNA"/>
</dbReference>
<feature type="transmembrane region" description="Helical" evidence="1">
    <location>
        <begin position="137"/>
        <end position="154"/>
    </location>
</feature>
<accession>A0A5C8ZNU1</accession>
<feature type="transmembrane region" description="Helical" evidence="1">
    <location>
        <begin position="245"/>
        <end position="263"/>
    </location>
</feature>
<keyword evidence="1" id="KW-0472">Membrane</keyword>
<feature type="transmembrane region" description="Helical" evidence="1">
    <location>
        <begin position="317"/>
        <end position="338"/>
    </location>
</feature>
<feature type="transmembrane region" description="Helical" evidence="1">
    <location>
        <begin position="51"/>
        <end position="68"/>
    </location>
</feature>
<feature type="transmembrane region" description="Helical" evidence="1">
    <location>
        <begin position="174"/>
        <end position="191"/>
    </location>
</feature>
<feature type="transmembrane region" description="Helical" evidence="1">
    <location>
        <begin position="198"/>
        <end position="215"/>
    </location>
</feature>
<feature type="transmembrane region" description="Helical" evidence="1">
    <location>
        <begin position="80"/>
        <end position="98"/>
    </location>
</feature>
<feature type="transmembrane region" description="Helical" evidence="1">
    <location>
        <begin position="104"/>
        <end position="125"/>
    </location>
</feature>
<protein>
    <recommendedName>
        <fullName evidence="4">O-antigen ligase</fullName>
    </recommendedName>
</protein>
<feature type="transmembrane region" description="Helical" evidence="1">
    <location>
        <begin position="221"/>
        <end position="238"/>
    </location>
</feature>
<organism evidence="2 3">
    <name type="scientific">Parahaliea maris</name>
    <dbReference type="NCBI Taxonomy" id="2716870"/>
    <lineage>
        <taxon>Bacteria</taxon>
        <taxon>Pseudomonadati</taxon>
        <taxon>Pseudomonadota</taxon>
        <taxon>Gammaproteobacteria</taxon>
        <taxon>Cellvibrionales</taxon>
        <taxon>Halieaceae</taxon>
        <taxon>Parahaliea</taxon>
    </lineage>
</organism>
<comment type="caution">
    <text evidence="2">The sequence shown here is derived from an EMBL/GenBank/DDBJ whole genome shotgun (WGS) entry which is preliminary data.</text>
</comment>
<gene>
    <name evidence="2" type="ORF">FV139_19405</name>
</gene>